<organism evidence="3 4">
    <name type="scientific">Flexivirga alba</name>
    <dbReference type="NCBI Taxonomy" id="702742"/>
    <lineage>
        <taxon>Bacteria</taxon>
        <taxon>Bacillati</taxon>
        <taxon>Actinomycetota</taxon>
        <taxon>Actinomycetes</taxon>
        <taxon>Micrococcales</taxon>
        <taxon>Dermacoccaceae</taxon>
        <taxon>Flexivirga</taxon>
    </lineage>
</organism>
<evidence type="ECO:0000256" key="2">
    <source>
        <dbReference type="SAM" id="SignalP"/>
    </source>
</evidence>
<dbReference type="RefSeq" id="WP_382401683.1">
    <property type="nucleotide sequence ID" value="NZ_JBHSWH010000001.1"/>
</dbReference>
<feature type="region of interest" description="Disordered" evidence="1">
    <location>
        <begin position="24"/>
        <end position="49"/>
    </location>
</feature>
<feature type="compositionally biased region" description="Low complexity" evidence="1">
    <location>
        <begin position="32"/>
        <end position="42"/>
    </location>
</feature>
<feature type="signal peptide" evidence="2">
    <location>
        <begin position="1"/>
        <end position="26"/>
    </location>
</feature>
<keyword evidence="4" id="KW-1185">Reference proteome</keyword>
<protein>
    <recommendedName>
        <fullName evidence="5">Nuclear transport factor 2 family protein</fullName>
    </recommendedName>
</protein>
<evidence type="ECO:0008006" key="5">
    <source>
        <dbReference type="Google" id="ProtNLM"/>
    </source>
</evidence>
<keyword evidence="2" id="KW-0732">Signal</keyword>
<evidence type="ECO:0000313" key="3">
    <source>
        <dbReference type="EMBL" id="MFC6706023.1"/>
    </source>
</evidence>
<comment type="caution">
    <text evidence="3">The sequence shown here is derived from an EMBL/GenBank/DDBJ whole genome shotgun (WGS) entry which is preliminary data.</text>
</comment>
<dbReference type="EMBL" id="JBHSWH010000001">
    <property type="protein sequence ID" value="MFC6706023.1"/>
    <property type="molecule type" value="Genomic_DNA"/>
</dbReference>
<dbReference type="Proteomes" id="UP001596298">
    <property type="component" value="Unassembled WGS sequence"/>
</dbReference>
<evidence type="ECO:0000256" key="1">
    <source>
        <dbReference type="SAM" id="MobiDB-lite"/>
    </source>
</evidence>
<feature type="chain" id="PRO_5046086170" description="Nuclear transport factor 2 family protein" evidence="2">
    <location>
        <begin position="27"/>
        <end position="345"/>
    </location>
</feature>
<name>A0ABW2AGM3_9MICO</name>
<sequence length="345" mass="35966">MFARTHAVAAVALGAMLALSSCSPSSGDTAQSSGRSTSLSSSVTHDTGPAVTVPEAQAIMQSYDTANNAAIKASHSPTYDEKPWGSVDAGPVLASDVFSTRLAEQQRDKSTSKPFTHTVMHAYGSTTRSSDGRPPWLLVTGIVPAVGNSGMPYDFACVLVKEPAGWRMWASLGGDLRSLPTPPRRVQTLTTSQRQAAANSIALLGRAVATGSVDEIGKGSAITEYRTALHKGLPDTEMTVEPRPWGSPVGTSTATAIVVGTPAARLMRVGSATLGLVSFENIVTYETTDGTATIKLDRDHAAVEGGDSKPTAMAHRRTYQTMLVSIDDHGKPTVVGSSDGLLAKA</sequence>
<reference evidence="4" key="1">
    <citation type="journal article" date="2019" name="Int. J. Syst. Evol. Microbiol.">
        <title>The Global Catalogue of Microorganisms (GCM) 10K type strain sequencing project: providing services to taxonomists for standard genome sequencing and annotation.</title>
        <authorList>
            <consortium name="The Broad Institute Genomics Platform"/>
            <consortium name="The Broad Institute Genome Sequencing Center for Infectious Disease"/>
            <person name="Wu L."/>
            <person name="Ma J."/>
        </authorList>
    </citation>
    <scope>NUCLEOTIDE SEQUENCE [LARGE SCALE GENOMIC DNA]</scope>
    <source>
        <strain evidence="4">CCUG 58127</strain>
    </source>
</reference>
<accession>A0ABW2AGM3</accession>
<proteinExistence type="predicted"/>
<evidence type="ECO:0000313" key="4">
    <source>
        <dbReference type="Proteomes" id="UP001596298"/>
    </source>
</evidence>
<gene>
    <name evidence="3" type="ORF">ACFQDH_12320</name>
</gene>
<dbReference type="PROSITE" id="PS51257">
    <property type="entry name" value="PROKAR_LIPOPROTEIN"/>
    <property type="match status" value="1"/>
</dbReference>